<evidence type="ECO:0000256" key="1">
    <source>
        <dbReference type="ARBA" id="ARBA00022475"/>
    </source>
</evidence>
<name>A0A7G5N2J9_9FIRM</name>
<evidence type="ECO:0000313" key="8">
    <source>
        <dbReference type="EMBL" id="QMW81092.1"/>
    </source>
</evidence>
<keyword evidence="1" id="KW-1003">Cell membrane</keyword>
<evidence type="ECO:0000256" key="4">
    <source>
        <dbReference type="ARBA" id="ARBA00023139"/>
    </source>
</evidence>
<dbReference type="RefSeq" id="WP_018597145.1">
    <property type="nucleotide sequence ID" value="NZ_AP031416.1"/>
</dbReference>
<reference evidence="8 9" key="1">
    <citation type="submission" date="2019-04" db="EMBL/GenBank/DDBJ databases">
        <authorList>
            <person name="Schori C."/>
            <person name="Ahrens C."/>
        </authorList>
    </citation>
    <scope>NUCLEOTIDE SEQUENCE [LARGE SCALE GENOMIC DNA]</scope>
    <source>
        <strain evidence="8 9">DSM 2950</strain>
    </source>
</reference>
<evidence type="ECO:0000256" key="6">
    <source>
        <dbReference type="SAM" id="MobiDB-lite"/>
    </source>
</evidence>
<feature type="chain" id="PRO_5039258131" evidence="7">
    <location>
        <begin position="27"/>
        <end position="455"/>
    </location>
</feature>
<feature type="signal peptide" evidence="7">
    <location>
        <begin position="1"/>
        <end position="26"/>
    </location>
</feature>
<dbReference type="InterPro" id="IPR050490">
    <property type="entry name" value="Bact_solute-bd_prot1"/>
</dbReference>
<keyword evidence="4" id="KW-0564">Palmitate</keyword>
<dbReference type="GeneID" id="75053426"/>
<feature type="region of interest" description="Disordered" evidence="6">
    <location>
        <begin position="23"/>
        <end position="53"/>
    </location>
</feature>
<dbReference type="EMBL" id="CP039126">
    <property type="protein sequence ID" value="QMW81092.1"/>
    <property type="molecule type" value="Genomic_DNA"/>
</dbReference>
<feature type="compositionally biased region" description="Basic and acidic residues" evidence="6">
    <location>
        <begin position="27"/>
        <end position="46"/>
    </location>
</feature>
<dbReference type="InterPro" id="IPR006059">
    <property type="entry name" value="SBP"/>
</dbReference>
<proteinExistence type="predicted"/>
<sequence>MKRKWKVLTGLVLVGTMLAGCTPGTAKEGDAAESKTDTNETKKEAADAGDSAASGEKIELNMWDLRTEGAGAKMIDTIIENFEKENPNISIKRTAFKVADLRNTIKPAINSGEGPDIFSYDAGAGYLGVLANAGLAMDLSDYREQYKWDDRFHDWAIEKTVYDGKLYGVANELEMLGVYYNKQMFAEEGIETPKTYEEFMQICQKFKVKGITPLIMDDKEQWPGFHYESIWLNSFVGADRVKEAVAGKIPWTSEGFGAALDELYSVFEKGYTTEKPLSLASEDANKAFYAGQGAMRVTGTWLVSACVENMKDNVGFFFVPVASDDLDNCPPGGLGEAVVVNSKTKYPDETVKFLDYMFQPDNMEIWYEAGLIPSVKDVDYSTYEVSELFKDVVDEINASENLGENIDVLMPPKVNDVTQNYIQQLIAGKTDGAACMEQKQKAFEEEIEAGNYSVE</sequence>
<dbReference type="SUPFAM" id="SSF53850">
    <property type="entry name" value="Periplasmic binding protein-like II"/>
    <property type="match status" value="1"/>
</dbReference>
<dbReference type="Pfam" id="PF13416">
    <property type="entry name" value="SBP_bac_8"/>
    <property type="match status" value="1"/>
</dbReference>
<evidence type="ECO:0000313" key="9">
    <source>
        <dbReference type="Proteomes" id="UP000515789"/>
    </source>
</evidence>
<dbReference type="PROSITE" id="PS51257">
    <property type="entry name" value="PROKAR_LIPOPROTEIN"/>
    <property type="match status" value="1"/>
</dbReference>
<dbReference type="PANTHER" id="PTHR43649">
    <property type="entry name" value="ARABINOSE-BINDING PROTEIN-RELATED"/>
    <property type="match status" value="1"/>
</dbReference>
<dbReference type="PANTHER" id="PTHR43649:SF33">
    <property type="entry name" value="POLYGALACTURONAN_RHAMNOGALACTURONAN-BINDING PROTEIN YTCQ"/>
    <property type="match status" value="1"/>
</dbReference>
<organism evidence="8 9">
    <name type="scientific">Blautia producta</name>
    <dbReference type="NCBI Taxonomy" id="33035"/>
    <lineage>
        <taxon>Bacteria</taxon>
        <taxon>Bacillati</taxon>
        <taxon>Bacillota</taxon>
        <taxon>Clostridia</taxon>
        <taxon>Lachnospirales</taxon>
        <taxon>Lachnospiraceae</taxon>
        <taxon>Blautia</taxon>
    </lineage>
</organism>
<gene>
    <name evidence="8" type="ORF">E5259_27950</name>
</gene>
<evidence type="ECO:0000256" key="5">
    <source>
        <dbReference type="ARBA" id="ARBA00023288"/>
    </source>
</evidence>
<accession>A0A7G5N2J9</accession>
<dbReference type="Proteomes" id="UP000515789">
    <property type="component" value="Chromosome"/>
</dbReference>
<evidence type="ECO:0000256" key="7">
    <source>
        <dbReference type="SAM" id="SignalP"/>
    </source>
</evidence>
<keyword evidence="3" id="KW-0472">Membrane</keyword>
<protein>
    <submittedName>
        <fullName evidence="8">Extracellular solute-binding protein</fullName>
    </submittedName>
</protein>
<keyword evidence="2 7" id="KW-0732">Signal</keyword>
<dbReference type="Gene3D" id="3.40.190.10">
    <property type="entry name" value="Periplasmic binding protein-like II"/>
    <property type="match status" value="2"/>
</dbReference>
<dbReference type="AlphaFoldDB" id="A0A7G5N2J9"/>
<evidence type="ECO:0000256" key="2">
    <source>
        <dbReference type="ARBA" id="ARBA00022729"/>
    </source>
</evidence>
<evidence type="ECO:0000256" key="3">
    <source>
        <dbReference type="ARBA" id="ARBA00023136"/>
    </source>
</evidence>
<keyword evidence="5" id="KW-0449">Lipoprotein</keyword>